<dbReference type="InterPro" id="IPR013655">
    <property type="entry name" value="PAS_fold_3"/>
</dbReference>
<dbReference type="GO" id="GO:0005886">
    <property type="term" value="C:plasma membrane"/>
    <property type="evidence" value="ECO:0007669"/>
    <property type="project" value="UniProtKB-SubCell"/>
</dbReference>
<keyword evidence="5 12" id="KW-0597">Phosphoprotein</keyword>
<dbReference type="SUPFAM" id="SSF47226">
    <property type="entry name" value="Histidine-containing phosphotransfer domain, HPT domain"/>
    <property type="match status" value="1"/>
</dbReference>
<evidence type="ECO:0000256" key="13">
    <source>
        <dbReference type="SAM" id="Coils"/>
    </source>
</evidence>
<dbReference type="InterPro" id="IPR036641">
    <property type="entry name" value="HPT_dom_sf"/>
</dbReference>
<evidence type="ECO:0000259" key="16">
    <source>
        <dbReference type="PROSITE" id="PS50112"/>
    </source>
</evidence>
<dbReference type="CDD" id="cd17546">
    <property type="entry name" value="REC_hyHK_CKI1_RcsC-like"/>
    <property type="match status" value="1"/>
</dbReference>
<keyword evidence="7" id="KW-0547">Nucleotide-binding</keyword>
<dbReference type="Pfam" id="PF00512">
    <property type="entry name" value="HisKA"/>
    <property type="match status" value="1"/>
</dbReference>
<dbReference type="Pfam" id="PF00989">
    <property type="entry name" value="PAS"/>
    <property type="match status" value="1"/>
</dbReference>
<dbReference type="InterPro" id="IPR003661">
    <property type="entry name" value="HisK_dim/P_dom"/>
</dbReference>
<accession>A0AA51ZXL6</accession>
<dbReference type="CDD" id="cd00130">
    <property type="entry name" value="PAS"/>
    <property type="match status" value="3"/>
</dbReference>
<dbReference type="KEGG" id="marp:QYS47_30650"/>
<dbReference type="SMART" id="SM00448">
    <property type="entry name" value="REC"/>
    <property type="match status" value="1"/>
</dbReference>
<feature type="modified residue" description="4-aspartylphosphate" evidence="12">
    <location>
        <position position="995"/>
    </location>
</feature>
<organism evidence="18">
    <name type="scientific">Marivirga arenosa</name>
    <dbReference type="NCBI Taxonomy" id="3059076"/>
    <lineage>
        <taxon>Bacteria</taxon>
        <taxon>Pseudomonadati</taxon>
        <taxon>Bacteroidota</taxon>
        <taxon>Cytophagia</taxon>
        <taxon>Cytophagales</taxon>
        <taxon>Marivirgaceae</taxon>
        <taxon>Marivirga</taxon>
    </lineage>
</organism>
<evidence type="ECO:0000256" key="12">
    <source>
        <dbReference type="PROSITE-ProRule" id="PRU00169"/>
    </source>
</evidence>
<dbReference type="PANTHER" id="PTHR45339">
    <property type="entry name" value="HYBRID SIGNAL TRANSDUCTION HISTIDINE KINASE J"/>
    <property type="match status" value="1"/>
</dbReference>
<dbReference type="PROSITE" id="PS50109">
    <property type="entry name" value="HIS_KIN"/>
    <property type="match status" value="1"/>
</dbReference>
<comment type="catalytic activity">
    <reaction evidence="1">
        <text>ATP + protein L-histidine = ADP + protein N-phospho-L-histidine.</text>
        <dbReference type="EC" id="2.7.13.3"/>
    </reaction>
</comment>
<dbReference type="NCBIfam" id="TIGR00229">
    <property type="entry name" value="sensory_box"/>
    <property type="match status" value="3"/>
</dbReference>
<dbReference type="SMART" id="SM00091">
    <property type="entry name" value="PAS"/>
    <property type="match status" value="5"/>
</dbReference>
<evidence type="ECO:0000259" key="15">
    <source>
        <dbReference type="PROSITE" id="PS50110"/>
    </source>
</evidence>
<evidence type="ECO:0000256" key="8">
    <source>
        <dbReference type="ARBA" id="ARBA00022840"/>
    </source>
</evidence>
<reference evidence="18" key="1">
    <citation type="submission" date="2023-08" db="EMBL/GenBank/DDBJ databases">
        <title>Comparative genomics and taxonomic characterization of three novel marine species of genus Marivirga.</title>
        <authorList>
            <person name="Muhammad N."/>
            <person name="Kim S.-G."/>
        </authorList>
    </citation>
    <scope>NUCLEOTIDE SEQUENCE</scope>
    <source>
        <strain evidence="18">BKB1-2</strain>
    </source>
</reference>
<proteinExistence type="predicted"/>
<dbReference type="InterPro" id="IPR001789">
    <property type="entry name" value="Sig_transdc_resp-reg_receiver"/>
</dbReference>
<protein>
    <recommendedName>
        <fullName evidence="3">histidine kinase</fullName>
        <ecNumber evidence="3">2.7.13.3</ecNumber>
    </recommendedName>
</protein>
<dbReference type="SMART" id="SM00388">
    <property type="entry name" value="HisKA"/>
    <property type="match status" value="1"/>
</dbReference>
<keyword evidence="8" id="KW-0067">ATP-binding</keyword>
<dbReference type="RefSeq" id="WP_322348103.1">
    <property type="nucleotide sequence ID" value="NZ_CP129968.2"/>
</dbReference>
<dbReference type="GO" id="GO:0005524">
    <property type="term" value="F:ATP binding"/>
    <property type="evidence" value="ECO:0007669"/>
    <property type="project" value="UniProtKB-KW"/>
</dbReference>
<keyword evidence="4" id="KW-1003">Cell membrane</keyword>
<dbReference type="InterPro" id="IPR011006">
    <property type="entry name" value="CheY-like_superfamily"/>
</dbReference>
<dbReference type="SMART" id="SM00086">
    <property type="entry name" value="PAC"/>
    <property type="match status" value="4"/>
</dbReference>
<dbReference type="CDD" id="cd00082">
    <property type="entry name" value="HisKA"/>
    <property type="match status" value="1"/>
</dbReference>
<dbReference type="InterPro" id="IPR000700">
    <property type="entry name" value="PAS-assoc_C"/>
</dbReference>
<dbReference type="Gene3D" id="3.30.450.20">
    <property type="entry name" value="PAS domain"/>
    <property type="match status" value="4"/>
</dbReference>
<dbReference type="FunFam" id="3.30.565.10:FF:000010">
    <property type="entry name" value="Sensor histidine kinase RcsC"/>
    <property type="match status" value="1"/>
</dbReference>
<dbReference type="CDD" id="cd16922">
    <property type="entry name" value="HATPase_EvgS-ArcB-TorS-like"/>
    <property type="match status" value="1"/>
</dbReference>
<feature type="domain" description="PAS" evidence="16">
    <location>
        <begin position="567"/>
        <end position="597"/>
    </location>
</feature>
<dbReference type="SUPFAM" id="SSF52172">
    <property type="entry name" value="CheY-like"/>
    <property type="match status" value="1"/>
</dbReference>
<evidence type="ECO:0000313" key="18">
    <source>
        <dbReference type="EMBL" id="WNB18582.1"/>
    </source>
</evidence>
<dbReference type="InterPro" id="IPR013767">
    <property type="entry name" value="PAS_fold"/>
</dbReference>
<feature type="domain" description="PAC" evidence="17">
    <location>
        <begin position="336"/>
        <end position="388"/>
    </location>
</feature>
<dbReference type="GO" id="GO:0006355">
    <property type="term" value="P:regulation of DNA-templated transcription"/>
    <property type="evidence" value="ECO:0007669"/>
    <property type="project" value="InterPro"/>
</dbReference>
<evidence type="ECO:0000256" key="9">
    <source>
        <dbReference type="ARBA" id="ARBA00022989"/>
    </source>
</evidence>
<keyword evidence="6" id="KW-0812">Transmembrane</keyword>
<evidence type="ECO:0000259" key="14">
    <source>
        <dbReference type="PROSITE" id="PS50109"/>
    </source>
</evidence>
<dbReference type="Pfam" id="PF13426">
    <property type="entry name" value="PAS_9"/>
    <property type="match status" value="2"/>
</dbReference>
<evidence type="ECO:0000256" key="6">
    <source>
        <dbReference type="ARBA" id="ARBA00022692"/>
    </source>
</evidence>
<evidence type="ECO:0000256" key="4">
    <source>
        <dbReference type="ARBA" id="ARBA00022475"/>
    </source>
</evidence>
<keyword evidence="11" id="KW-0472">Membrane</keyword>
<dbReference type="Pfam" id="PF02518">
    <property type="entry name" value="HATPase_c"/>
    <property type="match status" value="1"/>
</dbReference>
<dbReference type="InterPro" id="IPR036890">
    <property type="entry name" value="HATPase_C_sf"/>
</dbReference>
<dbReference type="InterPro" id="IPR035965">
    <property type="entry name" value="PAS-like_dom_sf"/>
</dbReference>
<dbReference type="Pfam" id="PF08447">
    <property type="entry name" value="PAS_3"/>
    <property type="match status" value="2"/>
</dbReference>
<evidence type="ECO:0000256" key="1">
    <source>
        <dbReference type="ARBA" id="ARBA00000085"/>
    </source>
</evidence>
<dbReference type="Pfam" id="PF00072">
    <property type="entry name" value="Response_reg"/>
    <property type="match status" value="1"/>
</dbReference>
<dbReference type="SUPFAM" id="SSF47384">
    <property type="entry name" value="Homodimeric domain of signal transducing histidine kinase"/>
    <property type="match status" value="1"/>
</dbReference>
<feature type="domain" description="PAC" evidence="17">
    <location>
        <begin position="630"/>
        <end position="682"/>
    </location>
</feature>
<dbReference type="SUPFAM" id="SSF55874">
    <property type="entry name" value="ATPase domain of HSP90 chaperone/DNA topoisomerase II/histidine kinase"/>
    <property type="match status" value="1"/>
</dbReference>
<feature type="coiled-coil region" evidence="13">
    <location>
        <begin position="505"/>
        <end position="553"/>
    </location>
</feature>
<name>A0AA51ZXL6_9BACT</name>
<keyword evidence="13" id="KW-0175">Coiled coil</keyword>
<dbReference type="Gene3D" id="3.30.565.10">
    <property type="entry name" value="Histidine kinase-like ATPase, C-terminal domain"/>
    <property type="match status" value="1"/>
</dbReference>
<dbReference type="InterPro" id="IPR036097">
    <property type="entry name" value="HisK_dim/P_sf"/>
</dbReference>
<dbReference type="Gene3D" id="1.10.287.130">
    <property type="match status" value="1"/>
</dbReference>
<evidence type="ECO:0000256" key="11">
    <source>
        <dbReference type="ARBA" id="ARBA00023136"/>
    </source>
</evidence>
<dbReference type="AlphaFoldDB" id="A0AA51ZXL6"/>
<dbReference type="GO" id="GO:0000155">
    <property type="term" value="F:phosphorelay sensor kinase activity"/>
    <property type="evidence" value="ECO:0007669"/>
    <property type="project" value="InterPro"/>
</dbReference>
<evidence type="ECO:0000256" key="2">
    <source>
        <dbReference type="ARBA" id="ARBA00004651"/>
    </source>
</evidence>
<dbReference type="EC" id="2.7.13.3" evidence="3"/>
<feature type="domain" description="Response regulatory" evidence="15">
    <location>
        <begin position="946"/>
        <end position="1065"/>
    </location>
</feature>
<dbReference type="PROSITE" id="PS50113">
    <property type="entry name" value="PAC"/>
    <property type="match status" value="3"/>
</dbReference>
<gene>
    <name evidence="18" type="ORF">QYS47_30650</name>
</gene>
<comment type="subcellular location">
    <subcellularLocation>
        <location evidence="2">Cell membrane</location>
        <topology evidence="2">Multi-pass membrane protein</topology>
    </subcellularLocation>
</comment>
<keyword evidence="10" id="KW-0902">Two-component regulatory system</keyword>
<dbReference type="PANTHER" id="PTHR45339:SF1">
    <property type="entry name" value="HYBRID SIGNAL TRANSDUCTION HISTIDINE KINASE J"/>
    <property type="match status" value="1"/>
</dbReference>
<evidence type="ECO:0000256" key="7">
    <source>
        <dbReference type="ARBA" id="ARBA00022741"/>
    </source>
</evidence>
<dbReference type="InterPro" id="IPR001610">
    <property type="entry name" value="PAC"/>
</dbReference>
<dbReference type="InterPro" id="IPR004358">
    <property type="entry name" value="Sig_transdc_His_kin-like_C"/>
</dbReference>
<evidence type="ECO:0000256" key="5">
    <source>
        <dbReference type="ARBA" id="ARBA00022553"/>
    </source>
</evidence>
<dbReference type="InterPro" id="IPR000014">
    <property type="entry name" value="PAS"/>
</dbReference>
<dbReference type="Gene3D" id="2.10.70.100">
    <property type="match status" value="1"/>
</dbReference>
<dbReference type="InterPro" id="IPR005467">
    <property type="entry name" value="His_kinase_dom"/>
</dbReference>
<dbReference type="Gene3D" id="3.40.50.2300">
    <property type="match status" value="1"/>
</dbReference>
<evidence type="ECO:0000256" key="3">
    <source>
        <dbReference type="ARBA" id="ARBA00012438"/>
    </source>
</evidence>
<feature type="domain" description="Histidine kinase" evidence="14">
    <location>
        <begin position="700"/>
        <end position="923"/>
    </location>
</feature>
<keyword evidence="9" id="KW-1133">Transmembrane helix</keyword>
<feature type="domain" description="PAS" evidence="16">
    <location>
        <begin position="389"/>
        <end position="462"/>
    </location>
</feature>
<dbReference type="SMART" id="SM00387">
    <property type="entry name" value="HATPase_c"/>
    <property type="match status" value="1"/>
</dbReference>
<dbReference type="PROSITE" id="PS50112">
    <property type="entry name" value="PAS"/>
    <property type="match status" value="2"/>
</dbReference>
<feature type="domain" description="PAC" evidence="17">
    <location>
        <begin position="463"/>
        <end position="514"/>
    </location>
</feature>
<dbReference type="Proteomes" id="UP001232019">
    <property type="component" value="Chromosome"/>
</dbReference>
<evidence type="ECO:0000259" key="17">
    <source>
        <dbReference type="PROSITE" id="PS50113"/>
    </source>
</evidence>
<dbReference type="InterPro" id="IPR003594">
    <property type="entry name" value="HATPase_dom"/>
</dbReference>
<dbReference type="EMBL" id="CP129968">
    <property type="protein sequence ID" value="WNB18582.1"/>
    <property type="molecule type" value="Genomic_DNA"/>
</dbReference>
<dbReference type="SUPFAM" id="SSF55785">
    <property type="entry name" value="PYP-like sensor domain (PAS domain)"/>
    <property type="match status" value="5"/>
</dbReference>
<dbReference type="PROSITE" id="PS50110">
    <property type="entry name" value="RESPONSE_REGULATORY"/>
    <property type="match status" value="1"/>
</dbReference>
<dbReference type="PRINTS" id="PR00344">
    <property type="entry name" value="BCTRLSENSOR"/>
</dbReference>
<sequence length="1183" mass="136641">MMANNDFKLLEVLSKNSQNIWLVFDKDLATKLFNSSFIKITGFSPSSIKNRSIKQLYKIIPCDLEQLISDLLQQKQTYHNLGSFVVSKQKSNDAYHINFAVYLVYDNEEFDYGIVIGENEINTKNIAQQLKLINHKWRITEKLADLGSWSLDVVNNVAEWSEGMYDLYELNFSDKTYEFEDFIQRVHADDRHQFYELFQRSGQGEKPNRYFNFRIITPSNTIKYIRATVDAHFKDGRLQRLSGINQDISAMVSIEQKDSELSEMFRIAQRFSNMGTWMWNISTNEVSWSDNVYNIFELDKNTFQPDFNRFLRTIPTDEKQVVIDAITKCLEDNESYEIEHSIITQSGDRKWVREKGNVLRNSNGDPVEMYGTVEDITESHKLKSELEFKDEQYQLLAESGQEWIFLLNSLGEFKYTSPALEFLLGFTEREVLSTKFSELLLKGDRIEFEKEFKKLSTEIENQLSIKKRLKTKSGKLIWCETNLKSLIDSKGNFTIRGLTKDITSQVEYEEKLAESNTLLKDANEKYKSLNNDLEAALEQLEAQTEHLNYINKELSIKNDALNQTAIIVESDKNGNIISVNEQFLNLSKYQRNEILGKPHCIKYKSLFNSGIHDKSFFDQIWEKLNNKIIWRGEICNLDKNGDEFWLLKTVIPLINANGNIDRFYSFSSDITLQKQKENDLLNSKNAIEEAAAAKEEFLSVMSHEIRTPLNSVIGLSKLLQKRSPREDQKNLIETLNKSSDNLMHLVNDILDFNKIQNRKVVLDEATFNLSEVLAQLKASFNEQALEKGIELNINEKYVTSIWLNGDVNRLYQILNNLMHNAIKFTEKGSVVLKVKSELDDFYDNRVNIQFEFRDTGIGIAEEQLKFLFSPFQQSEKHISRKYGGTGLGLSIVKGLVELLGGDISLKSKLNTGTVFYINLPFQIAQDHNIQNTSNDKQHDKVLGDYKVLYVEDVPSNQMLIEEFLIDYGAECYIAADSNEALDITAKERFHLILMDLQLPEISGFDLTNIIRNQNNGLNKDTPILAFTAEPSSKELLGKIESAGLQGCIHKPFQFDHLIEKIISSAKKTASSGKVSYNLDYYRNAFKNNEEKLNKIRELLVQDLTRIFEVILNDSYNLELVSEEIHRVKPILKNISCFNLLNLLNDFKENLFQKNEISILRDKIVKNILDLIDSLKNEIKTDKI</sequence>
<evidence type="ECO:0000256" key="10">
    <source>
        <dbReference type="ARBA" id="ARBA00023012"/>
    </source>
</evidence>